<dbReference type="PROSITE" id="PS51257">
    <property type="entry name" value="PROKAR_LIPOPROTEIN"/>
    <property type="match status" value="1"/>
</dbReference>
<dbReference type="Pfam" id="PF00497">
    <property type="entry name" value="SBP_bac_3"/>
    <property type="match status" value="1"/>
</dbReference>
<evidence type="ECO:0000259" key="1">
    <source>
        <dbReference type="Pfam" id="PF00497"/>
    </source>
</evidence>
<proteinExistence type="predicted"/>
<dbReference type="InterPro" id="IPR001638">
    <property type="entry name" value="Solute-binding_3/MltF_N"/>
</dbReference>
<comment type="caution">
    <text evidence="2">The sequence shown here is derived from an EMBL/GenBank/DDBJ whole genome shotgun (WGS) entry which is preliminary data.</text>
</comment>
<evidence type="ECO:0000313" key="2">
    <source>
        <dbReference type="EMBL" id="GGJ05941.1"/>
    </source>
</evidence>
<accession>A0ABQ2CS50</accession>
<sequence>MMLVRFPVSAFTTAAALALLLVLSGCDRWPDDPRDSLAAAEQRGALRVGVVANPPWVEPNPPGAPGGMESELISEFADQLGLQVQWHHAGVEQQIEALKNFDLDLLIGGFSAAHPWQAEVGQTFPYFIDNRQDGARGKHLILSAPGENALLMELERFLFDHRDPQRFLPRLREASPP</sequence>
<dbReference type="Proteomes" id="UP000633263">
    <property type="component" value="Unassembled WGS sequence"/>
</dbReference>
<dbReference type="SUPFAM" id="SSF53850">
    <property type="entry name" value="Periplasmic binding protein-like II"/>
    <property type="match status" value="1"/>
</dbReference>
<gene>
    <name evidence="2" type="ORF">GCM10009083_23560</name>
</gene>
<dbReference type="EMBL" id="BMNN01000005">
    <property type="protein sequence ID" value="GGJ05941.1"/>
    <property type="molecule type" value="Genomic_DNA"/>
</dbReference>
<organism evidence="2 3">
    <name type="scientific">Halopseudomonas pertucinogena</name>
    <dbReference type="NCBI Taxonomy" id="86175"/>
    <lineage>
        <taxon>Bacteria</taxon>
        <taxon>Pseudomonadati</taxon>
        <taxon>Pseudomonadota</taxon>
        <taxon>Gammaproteobacteria</taxon>
        <taxon>Pseudomonadales</taxon>
        <taxon>Pseudomonadaceae</taxon>
        <taxon>Halopseudomonas</taxon>
    </lineage>
</organism>
<evidence type="ECO:0000313" key="3">
    <source>
        <dbReference type="Proteomes" id="UP000633263"/>
    </source>
</evidence>
<dbReference type="Gene3D" id="3.40.190.10">
    <property type="entry name" value="Periplasmic binding protein-like II"/>
    <property type="match status" value="1"/>
</dbReference>
<name>A0ABQ2CS50_9GAMM</name>
<feature type="domain" description="Solute-binding protein family 3/N-terminal" evidence="1">
    <location>
        <begin position="46"/>
        <end position="130"/>
    </location>
</feature>
<reference evidence="3" key="1">
    <citation type="journal article" date="2019" name="Int. J. Syst. Evol. Microbiol.">
        <title>The Global Catalogue of Microorganisms (GCM) 10K type strain sequencing project: providing services to taxonomists for standard genome sequencing and annotation.</title>
        <authorList>
            <consortium name="The Broad Institute Genomics Platform"/>
            <consortium name="The Broad Institute Genome Sequencing Center for Infectious Disease"/>
            <person name="Wu L."/>
            <person name="Ma J."/>
        </authorList>
    </citation>
    <scope>NUCLEOTIDE SEQUENCE [LARGE SCALE GENOMIC DNA]</scope>
    <source>
        <strain evidence="3">JCM 11590</strain>
    </source>
</reference>
<keyword evidence="3" id="KW-1185">Reference proteome</keyword>
<protein>
    <submittedName>
        <fullName evidence="2">ABC transporter substrate-binding protein</fullName>
    </submittedName>
</protein>
<dbReference type="RefSeq" id="WP_188636848.1">
    <property type="nucleotide sequence ID" value="NZ_BMNN01000005.1"/>
</dbReference>